<feature type="domain" description="TLDc" evidence="5">
    <location>
        <begin position="23"/>
        <end position="231"/>
    </location>
</feature>
<dbReference type="PANTHER" id="PTHR23354">
    <property type="entry name" value="NUCLEOLAR PROTEIN 7/ESTROGEN RECEPTOR COACTIVATOR-RELATED"/>
    <property type="match status" value="1"/>
</dbReference>
<evidence type="ECO:0000259" key="5">
    <source>
        <dbReference type="PROSITE" id="PS51886"/>
    </source>
</evidence>
<protein>
    <recommendedName>
        <fullName evidence="4">Oxidation resistance protein 1</fullName>
    </recommendedName>
</protein>
<evidence type="ECO:0000256" key="2">
    <source>
        <dbReference type="ARBA" id="ARBA00009540"/>
    </source>
</evidence>
<sequence>MPSSVRWRRDDEKDEVDLLGNSAILTPDLLSALEGTLPRALRGYNWKLAYSLQDHGANIGTFFARTQHESPTMLVVETGTGEVLGGFASTRWKPSNYEYYGTGECFLFSVASRCDDLTERFGGPSRVPVVRPLGGQAEIDLPTTRGSVVDVVKTEKSDIAVNKYPWSGANGYFMWCTEASIAMGGGGGAWGLYLDDDFSRGTTGRSDTYDNPPLCSTPDFDIVNLECWAFCPLGGKDDLKSRLRRFA</sequence>
<evidence type="ECO:0000313" key="6">
    <source>
        <dbReference type="EMBL" id="KAJ8603345.1"/>
    </source>
</evidence>
<evidence type="ECO:0000256" key="1">
    <source>
        <dbReference type="ARBA" id="ARBA00004173"/>
    </source>
</evidence>
<dbReference type="Proteomes" id="UP001230188">
    <property type="component" value="Unassembled WGS sequence"/>
</dbReference>
<comment type="caution">
    <text evidence="6">The sequence shown here is derived from an EMBL/GenBank/DDBJ whole genome shotgun (WGS) entry which is preliminary data.</text>
</comment>
<organism evidence="6 7">
    <name type="scientific">Chrysophaeum taylorii</name>
    <dbReference type="NCBI Taxonomy" id="2483200"/>
    <lineage>
        <taxon>Eukaryota</taxon>
        <taxon>Sar</taxon>
        <taxon>Stramenopiles</taxon>
        <taxon>Ochrophyta</taxon>
        <taxon>Pelagophyceae</taxon>
        <taxon>Pelagomonadales</taxon>
        <taxon>Pelagomonadaceae</taxon>
        <taxon>Chrysophaeum</taxon>
    </lineage>
</organism>
<dbReference type="GO" id="GO:0005739">
    <property type="term" value="C:mitochondrion"/>
    <property type="evidence" value="ECO:0007669"/>
    <property type="project" value="UniProtKB-SubCell"/>
</dbReference>
<evidence type="ECO:0000256" key="3">
    <source>
        <dbReference type="ARBA" id="ARBA00023128"/>
    </source>
</evidence>
<name>A0AAD7UEI9_9STRA</name>
<keyword evidence="7" id="KW-1185">Reference proteome</keyword>
<dbReference type="InterPro" id="IPR006571">
    <property type="entry name" value="TLDc_dom"/>
</dbReference>
<evidence type="ECO:0000256" key="4">
    <source>
        <dbReference type="ARBA" id="ARBA00040604"/>
    </source>
</evidence>
<keyword evidence="3" id="KW-0496">Mitochondrion</keyword>
<reference evidence="6" key="1">
    <citation type="submission" date="2023-01" db="EMBL/GenBank/DDBJ databases">
        <title>Metagenome sequencing of chrysophaentin producing Chrysophaeum taylorii.</title>
        <authorList>
            <person name="Davison J."/>
            <person name="Bewley C."/>
        </authorList>
    </citation>
    <scope>NUCLEOTIDE SEQUENCE</scope>
    <source>
        <strain evidence="6">NIES-1699</strain>
    </source>
</reference>
<dbReference type="SMART" id="SM00584">
    <property type="entry name" value="TLDc"/>
    <property type="match status" value="1"/>
</dbReference>
<gene>
    <name evidence="6" type="ORF">CTAYLR_004260</name>
</gene>
<dbReference type="AlphaFoldDB" id="A0AAD7UEI9"/>
<dbReference type="PANTHER" id="PTHR23354:SF62">
    <property type="entry name" value="MUSTARD, ISOFORM V"/>
    <property type="match status" value="1"/>
</dbReference>
<dbReference type="EMBL" id="JAQMWT010000356">
    <property type="protein sequence ID" value="KAJ8603345.1"/>
    <property type="molecule type" value="Genomic_DNA"/>
</dbReference>
<proteinExistence type="inferred from homology"/>
<dbReference type="Pfam" id="PF07534">
    <property type="entry name" value="TLD"/>
    <property type="match status" value="2"/>
</dbReference>
<comment type="subcellular location">
    <subcellularLocation>
        <location evidence="1">Mitochondrion</location>
    </subcellularLocation>
</comment>
<comment type="similarity">
    <text evidence="2">Belongs to the OXR1 family.</text>
</comment>
<evidence type="ECO:0000313" key="7">
    <source>
        <dbReference type="Proteomes" id="UP001230188"/>
    </source>
</evidence>
<dbReference type="PROSITE" id="PS51886">
    <property type="entry name" value="TLDC"/>
    <property type="match status" value="1"/>
</dbReference>
<accession>A0AAD7UEI9</accession>